<accession>A0A6V2T5E9</accession>
<protein>
    <submittedName>
        <fullName evidence="2">Uncharacterized protein</fullName>
    </submittedName>
</protein>
<sequence>MTVEDCTAAAAAADAAAGDGGPCQQRLERHLAAATAARAPSLVLLRGAERCDSDRCFDAALGILERFVDPNERQPVLTKEGAVRAALAAIVVVAAPLSAERCASLRLMASRELRLQAAAELEAMWPSSRFSYGVRVAKRALINRLGGSAAVACG</sequence>
<evidence type="ECO:0000313" key="1">
    <source>
        <dbReference type="EMBL" id="CAE0567748.1"/>
    </source>
</evidence>
<proteinExistence type="predicted"/>
<name>A0A6V2T5E9_EMIHU</name>
<reference evidence="2" key="1">
    <citation type="submission" date="2021-01" db="EMBL/GenBank/DDBJ databases">
        <authorList>
            <person name="Corre E."/>
            <person name="Pelletier E."/>
            <person name="Niang G."/>
            <person name="Scheremetjew M."/>
            <person name="Finn R."/>
            <person name="Kale V."/>
            <person name="Holt S."/>
            <person name="Cochrane G."/>
            <person name="Meng A."/>
            <person name="Brown T."/>
            <person name="Cohen L."/>
        </authorList>
    </citation>
    <scope>NUCLEOTIDE SEQUENCE</scope>
    <source>
        <strain evidence="2">379</strain>
    </source>
</reference>
<dbReference type="EMBL" id="HBIR01036626">
    <property type="protein sequence ID" value="CAE0567750.1"/>
    <property type="molecule type" value="Transcribed_RNA"/>
</dbReference>
<dbReference type="AlphaFoldDB" id="A0A6V2T5E9"/>
<evidence type="ECO:0000313" key="2">
    <source>
        <dbReference type="EMBL" id="CAE0567750.1"/>
    </source>
</evidence>
<dbReference type="EMBL" id="HBIR01036625">
    <property type="protein sequence ID" value="CAE0567748.1"/>
    <property type="molecule type" value="Transcribed_RNA"/>
</dbReference>
<organism evidence="2">
    <name type="scientific">Emiliania huxleyi</name>
    <name type="common">Coccolithophore</name>
    <name type="synonym">Pontosphaera huxleyi</name>
    <dbReference type="NCBI Taxonomy" id="2903"/>
    <lineage>
        <taxon>Eukaryota</taxon>
        <taxon>Haptista</taxon>
        <taxon>Haptophyta</taxon>
        <taxon>Prymnesiophyceae</taxon>
        <taxon>Isochrysidales</taxon>
        <taxon>Noelaerhabdaceae</taxon>
        <taxon>Emiliania</taxon>
    </lineage>
</organism>
<gene>
    <name evidence="1" type="ORF">EHUX00137_LOCUS28576</name>
    <name evidence="2" type="ORF">EHUX00137_LOCUS28577</name>
</gene>